<organism evidence="2 3">
    <name type="scientific">Rhodovulum visakhapatnamense</name>
    <dbReference type="NCBI Taxonomy" id="364297"/>
    <lineage>
        <taxon>Bacteria</taxon>
        <taxon>Pseudomonadati</taxon>
        <taxon>Pseudomonadota</taxon>
        <taxon>Alphaproteobacteria</taxon>
        <taxon>Rhodobacterales</taxon>
        <taxon>Paracoccaceae</taxon>
        <taxon>Rhodovulum</taxon>
    </lineage>
</organism>
<accession>A0A4R8FND1</accession>
<dbReference type="InterPro" id="IPR043129">
    <property type="entry name" value="ATPase_NBD"/>
</dbReference>
<reference evidence="2 3" key="1">
    <citation type="submission" date="2019-03" db="EMBL/GenBank/DDBJ databases">
        <title>Genomic Encyclopedia of Type Strains, Phase IV (KMG-IV): sequencing the most valuable type-strain genomes for metagenomic binning, comparative biology and taxonomic classification.</title>
        <authorList>
            <person name="Goeker M."/>
        </authorList>
    </citation>
    <scope>NUCLEOTIDE SEQUENCE [LARGE SCALE GENOMIC DNA]</scope>
    <source>
        <strain evidence="2 3">JA181</strain>
    </source>
</reference>
<dbReference type="GO" id="GO:0002949">
    <property type="term" value="P:tRNA threonylcarbamoyladenosine modification"/>
    <property type="evidence" value="ECO:0007669"/>
    <property type="project" value="InterPro"/>
</dbReference>
<dbReference type="NCBIfam" id="TIGR03725">
    <property type="entry name" value="T6A_YeaZ"/>
    <property type="match status" value="1"/>
</dbReference>
<evidence type="ECO:0000313" key="2">
    <source>
        <dbReference type="EMBL" id="TDX25518.1"/>
    </source>
</evidence>
<dbReference type="GO" id="GO:0005829">
    <property type="term" value="C:cytosol"/>
    <property type="evidence" value="ECO:0007669"/>
    <property type="project" value="TreeGrafter"/>
</dbReference>
<comment type="caution">
    <text evidence="2">The sequence shown here is derived from an EMBL/GenBank/DDBJ whole genome shotgun (WGS) entry which is preliminary data.</text>
</comment>
<dbReference type="AlphaFoldDB" id="A0A4R8FND1"/>
<proteinExistence type="predicted"/>
<dbReference type="RefSeq" id="WP_134078732.1">
    <property type="nucleotide sequence ID" value="NZ_SOEB01000019.1"/>
</dbReference>
<dbReference type="PANTHER" id="PTHR11735:SF11">
    <property type="entry name" value="TRNA THREONYLCARBAMOYLADENOSINE BIOSYNTHESIS PROTEIN TSAB"/>
    <property type="match status" value="1"/>
</dbReference>
<dbReference type="InterPro" id="IPR022496">
    <property type="entry name" value="T6A_TsaB"/>
</dbReference>
<dbReference type="EMBL" id="SOEB01000019">
    <property type="protein sequence ID" value="TDX25518.1"/>
    <property type="molecule type" value="Genomic_DNA"/>
</dbReference>
<dbReference type="Gene3D" id="3.30.420.40">
    <property type="match status" value="1"/>
</dbReference>
<evidence type="ECO:0000259" key="1">
    <source>
        <dbReference type="Pfam" id="PF00814"/>
    </source>
</evidence>
<dbReference type="Proteomes" id="UP000295484">
    <property type="component" value="Unassembled WGS sequence"/>
</dbReference>
<name>A0A4R8FND1_9RHOB</name>
<dbReference type="SUPFAM" id="SSF53067">
    <property type="entry name" value="Actin-like ATPase domain"/>
    <property type="match status" value="1"/>
</dbReference>
<dbReference type="InterPro" id="IPR000905">
    <property type="entry name" value="Gcp-like_dom"/>
</dbReference>
<protein>
    <submittedName>
        <fullName evidence="2">tRNA threonylcarbamoyl adenosine modification protein YeaZ</fullName>
    </submittedName>
</protein>
<sequence length="227" mass="22808">MGRALAPILGFDTSGPYCAAALLRDGGVVLSRHRDMARGQAEALMPLLGEMLAEAGLGWSDLGGIGVGVGPGNFTGIRVSVAAARGLALASGVPAVGVSMFEVLRRTQPDPAPDLLSLEAPRGLAYVQPRSGGVPGAARMIAPDTPGEAATLDAAGARHVTGFAARQIGTALGIGWTEAAPAEIAPRIARAAAEILATGALPMRPAPLYVRPADAAPPADPPPLILP</sequence>
<evidence type="ECO:0000313" key="3">
    <source>
        <dbReference type="Proteomes" id="UP000295484"/>
    </source>
</evidence>
<dbReference type="Pfam" id="PF00814">
    <property type="entry name" value="TsaD"/>
    <property type="match status" value="1"/>
</dbReference>
<dbReference type="PANTHER" id="PTHR11735">
    <property type="entry name" value="TRNA N6-ADENOSINE THREONYLCARBAMOYLTRANSFERASE"/>
    <property type="match status" value="1"/>
</dbReference>
<feature type="domain" description="Gcp-like" evidence="1">
    <location>
        <begin position="36"/>
        <end position="106"/>
    </location>
</feature>
<gene>
    <name evidence="2" type="ORF">EV657_11915</name>
</gene>